<name>A0ABY4KC20_9FLAO</name>
<dbReference type="InterPro" id="IPR002481">
    <property type="entry name" value="FUR"/>
</dbReference>
<evidence type="ECO:0000313" key="1">
    <source>
        <dbReference type="EMBL" id="UPQ78333.1"/>
    </source>
</evidence>
<proteinExistence type="predicted"/>
<sequence length="125" mass="13822">MKQSRNTVAKSAILNLITQSGMALSAAEIQVALDGLCDRVTTYRVLERLIEEDVIHKVVNVDGGVKFAGCHSCATLHNHNHIHFSCQKCKTVTCLEDVKPSFELPQKYKVTEVNFTVLGFCPQCS</sequence>
<organism evidence="1 2">
    <name type="scientific">Flavobacterium azooxidireducens</name>
    <dbReference type="NCBI Taxonomy" id="1871076"/>
    <lineage>
        <taxon>Bacteria</taxon>
        <taxon>Pseudomonadati</taxon>
        <taxon>Bacteroidota</taxon>
        <taxon>Flavobacteriia</taxon>
        <taxon>Flavobacteriales</taxon>
        <taxon>Flavobacteriaceae</taxon>
        <taxon>Flavobacterium</taxon>
    </lineage>
</organism>
<evidence type="ECO:0000313" key="2">
    <source>
        <dbReference type="Proteomes" id="UP000830583"/>
    </source>
</evidence>
<dbReference type="Gene3D" id="1.10.10.10">
    <property type="entry name" value="Winged helix-like DNA-binding domain superfamily/Winged helix DNA-binding domain"/>
    <property type="match status" value="1"/>
</dbReference>
<accession>A0ABY4KC20</accession>
<dbReference type="InterPro" id="IPR036390">
    <property type="entry name" value="WH_DNA-bd_sf"/>
</dbReference>
<reference evidence="1" key="1">
    <citation type="submission" date="2022-04" db="EMBL/GenBank/DDBJ databases">
        <title>Consumption of N2O by Flavobacterium azooxidireducens sp. nov. isolated from Decomposing Leaf Litter of Phragmites australis (Cav.).</title>
        <authorList>
            <person name="Behrendt U."/>
            <person name="Spanner T."/>
            <person name="Augustin J."/>
            <person name="Horn M.A."/>
            <person name="Kolb S."/>
            <person name="Ulrich A."/>
        </authorList>
    </citation>
    <scope>NUCLEOTIDE SEQUENCE</scope>
    <source>
        <strain evidence="1">IGB 4-14</strain>
    </source>
</reference>
<dbReference type="EMBL" id="CP096205">
    <property type="protein sequence ID" value="UPQ78333.1"/>
    <property type="molecule type" value="Genomic_DNA"/>
</dbReference>
<gene>
    <name evidence="1" type="ORF">M0M57_11960</name>
</gene>
<dbReference type="SUPFAM" id="SSF46785">
    <property type="entry name" value="Winged helix' DNA-binding domain"/>
    <property type="match status" value="1"/>
</dbReference>
<protein>
    <submittedName>
        <fullName evidence="1">Transcriptional repressor</fullName>
    </submittedName>
</protein>
<dbReference type="Pfam" id="PF01475">
    <property type="entry name" value="FUR"/>
    <property type="match status" value="1"/>
</dbReference>
<dbReference type="InterPro" id="IPR036388">
    <property type="entry name" value="WH-like_DNA-bd_sf"/>
</dbReference>
<dbReference type="RefSeq" id="WP_248433260.1">
    <property type="nucleotide sequence ID" value="NZ_CP096205.1"/>
</dbReference>
<dbReference type="Proteomes" id="UP000830583">
    <property type="component" value="Chromosome"/>
</dbReference>
<keyword evidence="2" id="KW-1185">Reference proteome</keyword>